<name>A0ABV3ZW60_9BURK</name>
<feature type="chain" id="PRO_5045729187" evidence="1">
    <location>
        <begin position="25"/>
        <end position="459"/>
    </location>
</feature>
<dbReference type="RefSeq" id="WP_369339002.1">
    <property type="nucleotide sequence ID" value="NZ_JBFYGN010000014.1"/>
</dbReference>
<dbReference type="InterPro" id="IPR010752">
    <property type="entry name" value="DUF1329"/>
</dbReference>
<comment type="caution">
    <text evidence="2">The sequence shown here is derived from an EMBL/GenBank/DDBJ whole genome shotgun (WGS) entry which is preliminary data.</text>
</comment>
<gene>
    <name evidence="2" type="ORF">AB6724_13260</name>
</gene>
<accession>A0ABV3ZW60</accession>
<dbReference type="Pfam" id="PF07044">
    <property type="entry name" value="DUF1329"/>
    <property type="match status" value="1"/>
</dbReference>
<evidence type="ECO:0000256" key="1">
    <source>
        <dbReference type="SAM" id="SignalP"/>
    </source>
</evidence>
<dbReference type="EMBL" id="JBFYGN010000014">
    <property type="protein sequence ID" value="MEX8193807.1"/>
    <property type="molecule type" value="Genomic_DNA"/>
</dbReference>
<feature type="signal peptide" evidence="1">
    <location>
        <begin position="1"/>
        <end position="24"/>
    </location>
</feature>
<keyword evidence="3" id="KW-1185">Reference proteome</keyword>
<dbReference type="CDD" id="cd16329">
    <property type="entry name" value="LolA_like"/>
    <property type="match status" value="1"/>
</dbReference>
<sequence length="459" mass="51375">MSELMKTAPLALAAGLLAAGLAHAKVPASEAERLGKDLTCSGAIKAGNKEGTIPEFTGKWLGAPPGVAFQPHSGKHPVDIYANEKPLFQITADNMGQYLDKLSPGQQSMLKKYAKTYRIPVYQGHRDFRYTDEVCAVTKKNALDAEVAENGLSIKGRLGALNFPIPKNGLELIWNNLLNTREYTAYVTRDSANVLSNGTINYGRTESTDLDRYNVPDLLGKPAEGPMAYNLTKYLLPERDRGGVTVAVEPTNFGDEKRLTWAYDPGTRRVRQVPEFGFDQPMTGTGGRMTIDSDRLFNGSPERYNWKLVGRKEMFIPANAYKIHQPSVKYASLLTPEHPNPDYLRYELRRVWVTEGTLKEGYRHLFSKRVMFLDEDTGQAVATDIYDSRGELWQHAFINYYYAFDVKAWYSGTSFYHDLNAGSYLAYNLFQEREKGPVLNKGDVNESMFTPAAARSAGK</sequence>
<evidence type="ECO:0000313" key="2">
    <source>
        <dbReference type="EMBL" id="MEX8193807.1"/>
    </source>
</evidence>
<evidence type="ECO:0000313" key="3">
    <source>
        <dbReference type="Proteomes" id="UP001561046"/>
    </source>
</evidence>
<protein>
    <submittedName>
        <fullName evidence="2">DUF1329 domain-containing protein</fullName>
    </submittedName>
</protein>
<dbReference type="Gene3D" id="2.50.20.10">
    <property type="entry name" value="Lipoprotein localisation LolA/LolB/LppX"/>
    <property type="match status" value="1"/>
</dbReference>
<organism evidence="2 3">
    <name type="scientific">Comamonas guangdongensis</name>
    <dbReference type="NCBI Taxonomy" id="510515"/>
    <lineage>
        <taxon>Bacteria</taxon>
        <taxon>Pseudomonadati</taxon>
        <taxon>Pseudomonadota</taxon>
        <taxon>Betaproteobacteria</taxon>
        <taxon>Burkholderiales</taxon>
        <taxon>Comamonadaceae</taxon>
        <taxon>Comamonas</taxon>
    </lineage>
</organism>
<reference evidence="2 3" key="1">
    <citation type="journal article" date="2013" name="Int. J. Syst. Evol. Microbiol.">
        <title>Comamonas guangdongensis sp. nov., isolated from subterranean forest sediment, and emended description of the genus Comamonas.</title>
        <authorList>
            <person name="Zhang J."/>
            <person name="Wang Y."/>
            <person name="Zhou S."/>
            <person name="Wu C."/>
            <person name="He J."/>
            <person name="Li F."/>
        </authorList>
    </citation>
    <scope>NUCLEOTIDE SEQUENCE [LARGE SCALE GENOMIC DNA]</scope>
    <source>
        <strain evidence="2 3">CCTCC AB2011133</strain>
    </source>
</reference>
<dbReference type="Proteomes" id="UP001561046">
    <property type="component" value="Unassembled WGS sequence"/>
</dbReference>
<proteinExistence type="predicted"/>
<keyword evidence="1" id="KW-0732">Signal</keyword>